<accession>A0ABR0SHA5</accession>
<evidence type="ECO:0000256" key="3">
    <source>
        <dbReference type="ARBA" id="ARBA00023002"/>
    </source>
</evidence>
<dbReference type="InterPro" id="IPR001128">
    <property type="entry name" value="Cyt_P450"/>
</dbReference>
<comment type="similarity">
    <text evidence="1 5">Belongs to the cytochrome P450 family.</text>
</comment>
<evidence type="ECO:0000313" key="7">
    <source>
        <dbReference type="Proteomes" id="UP001338125"/>
    </source>
</evidence>
<keyword evidence="7" id="KW-1185">Reference proteome</keyword>
<dbReference type="InterPro" id="IPR036396">
    <property type="entry name" value="Cyt_P450_sf"/>
</dbReference>
<dbReference type="InterPro" id="IPR050364">
    <property type="entry name" value="Cytochrome_P450_fung"/>
</dbReference>
<dbReference type="PANTHER" id="PTHR46300">
    <property type="entry name" value="P450, PUTATIVE (EUROFUNG)-RELATED-RELATED"/>
    <property type="match status" value="1"/>
</dbReference>
<sequence>MISEYLPSIVAILATGLLIRQIFTSKISVPKGSRLPPGPRGWLLVGNLPDIPPFHSWLKFKEWGDRYGPLFRLNIAGREHYVVSSEKVANDLLRERGSIYSSREQLPAAAVLLSGNLRPLLLPYNDVWRKGRRLMHLLTMPSATTKYQPTQALESVRLINDLVQTPENYEKLFQRYSSSLIFRLAFGKVIASENDQFRLRILDIVHNVERVASPGTYLVDTFPWLMHLPDFMAPFKRELKALHENERGLFRELLDGVRQQMDEGTAPDCWERTFLEHQEEYKLTADEGAYVIGTLFEAGSTTTAAAMMCWLHAVVEHPEWFKRVQDEVDSVVGSDRLPEFEDLASLPTVRATVKETMRWRPVTAGGFPHQLVKDDVYKGHFIPAGTNIHPNQWAIHRDVELYPNPEAFRPERWLEPAYLTYREPLSIYPNLQNYSCFGFGRRICPGQHIAERSLHLLSMRIAWACSLSKEKDRNGEFISIPPYDYTKGFNVQPNPFHFELKARSEERLRLVMEALVKGKASDPLGKLW</sequence>
<dbReference type="SUPFAM" id="SSF48264">
    <property type="entry name" value="Cytochrome P450"/>
    <property type="match status" value="1"/>
</dbReference>
<evidence type="ECO:0000313" key="6">
    <source>
        <dbReference type="EMBL" id="KAK5991543.1"/>
    </source>
</evidence>
<protein>
    <submittedName>
        <fullName evidence="6">Cytochrome P450 monooxygenase virE</fullName>
    </submittedName>
</protein>
<organism evidence="6 7">
    <name type="scientific">Cladobotryum mycophilum</name>
    <dbReference type="NCBI Taxonomy" id="491253"/>
    <lineage>
        <taxon>Eukaryota</taxon>
        <taxon>Fungi</taxon>
        <taxon>Dikarya</taxon>
        <taxon>Ascomycota</taxon>
        <taxon>Pezizomycotina</taxon>
        <taxon>Sordariomycetes</taxon>
        <taxon>Hypocreomycetidae</taxon>
        <taxon>Hypocreales</taxon>
        <taxon>Hypocreaceae</taxon>
        <taxon>Cladobotryum</taxon>
    </lineage>
</organism>
<dbReference type="Proteomes" id="UP001338125">
    <property type="component" value="Unassembled WGS sequence"/>
</dbReference>
<reference evidence="6 7" key="1">
    <citation type="submission" date="2024-01" db="EMBL/GenBank/DDBJ databases">
        <title>Complete genome of Cladobotryum mycophilum ATHUM6906.</title>
        <authorList>
            <person name="Christinaki A.C."/>
            <person name="Myridakis A.I."/>
            <person name="Kouvelis V.N."/>
        </authorList>
    </citation>
    <scope>NUCLEOTIDE SEQUENCE [LARGE SCALE GENOMIC DNA]</scope>
    <source>
        <strain evidence="6 7">ATHUM6906</strain>
    </source>
</reference>
<evidence type="ECO:0000256" key="5">
    <source>
        <dbReference type="RuleBase" id="RU000461"/>
    </source>
</evidence>
<dbReference type="PRINTS" id="PR00385">
    <property type="entry name" value="P450"/>
</dbReference>
<dbReference type="EMBL" id="JAVFKD010000014">
    <property type="protein sequence ID" value="KAK5991543.1"/>
    <property type="molecule type" value="Genomic_DNA"/>
</dbReference>
<dbReference type="PRINTS" id="PR00463">
    <property type="entry name" value="EP450I"/>
</dbReference>
<dbReference type="PROSITE" id="PS00086">
    <property type="entry name" value="CYTOCHROME_P450"/>
    <property type="match status" value="1"/>
</dbReference>
<name>A0ABR0SHA5_9HYPO</name>
<keyword evidence="5 6" id="KW-0503">Monooxygenase</keyword>
<dbReference type="InterPro" id="IPR002401">
    <property type="entry name" value="Cyt_P450_E_grp-I"/>
</dbReference>
<evidence type="ECO:0000256" key="4">
    <source>
        <dbReference type="ARBA" id="ARBA00023004"/>
    </source>
</evidence>
<proteinExistence type="inferred from homology"/>
<keyword evidence="5" id="KW-0349">Heme</keyword>
<dbReference type="Gene3D" id="1.10.630.10">
    <property type="entry name" value="Cytochrome P450"/>
    <property type="match status" value="1"/>
</dbReference>
<keyword evidence="2 5" id="KW-0479">Metal-binding</keyword>
<gene>
    <name evidence="6" type="ORF">PT974_09827</name>
</gene>
<dbReference type="InterPro" id="IPR017972">
    <property type="entry name" value="Cyt_P450_CS"/>
</dbReference>
<evidence type="ECO:0000256" key="1">
    <source>
        <dbReference type="ARBA" id="ARBA00010617"/>
    </source>
</evidence>
<dbReference type="PANTHER" id="PTHR46300:SF8">
    <property type="entry name" value="CYTOCHROME P450 2E1"/>
    <property type="match status" value="1"/>
</dbReference>
<keyword evidence="3 5" id="KW-0560">Oxidoreductase</keyword>
<keyword evidence="4 5" id="KW-0408">Iron</keyword>
<dbReference type="CDD" id="cd11065">
    <property type="entry name" value="CYP64-like"/>
    <property type="match status" value="1"/>
</dbReference>
<dbReference type="GO" id="GO:0004497">
    <property type="term" value="F:monooxygenase activity"/>
    <property type="evidence" value="ECO:0007669"/>
    <property type="project" value="UniProtKB-KW"/>
</dbReference>
<comment type="caution">
    <text evidence="6">The sequence shown here is derived from an EMBL/GenBank/DDBJ whole genome shotgun (WGS) entry which is preliminary data.</text>
</comment>
<evidence type="ECO:0000256" key="2">
    <source>
        <dbReference type="ARBA" id="ARBA00022723"/>
    </source>
</evidence>
<dbReference type="Pfam" id="PF00067">
    <property type="entry name" value="p450"/>
    <property type="match status" value="1"/>
</dbReference>